<dbReference type="InterPro" id="IPR047109">
    <property type="entry name" value="CAD-like"/>
</dbReference>
<protein>
    <recommendedName>
        <fullName evidence="3">cinnamyl-alcohol dehydrogenase</fullName>
        <ecNumber evidence="3">1.1.1.195</ecNumber>
    </recommendedName>
</protein>
<dbReference type="STRING" id="77586.A0A0D9XDH6"/>
<dbReference type="GO" id="GO:0009809">
    <property type="term" value="P:lignin biosynthetic process"/>
    <property type="evidence" value="ECO:0007669"/>
    <property type="project" value="UniProtKB-KW"/>
</dbReference>
<evidence type="ECO:0000256" key="13">
    <source>
        <dbReference type="ARBA" id="ARBA00049332"/>
    </source>
</evidence>
<dbReference type="GO" id="GO:0008270">
    <property type="term" value="F:zinc ion binding"/>
    <property type="evidence" value="ECO:0007669"/>
    <property type="project" value="InterPro"/>
</dbReference>
<dbReference type="EC" id="1.1.1.195" evidence="3"/>
<dbReference type="InterPro" id="IPR011032">
    <property type="entry name" value="GroES-like_sf"/>
</dbReference>
<dbReference type="PANTHER" id="PTHR42683">
    <property type="entry name" value="ALDEHYDE REDUCTASE"/>
    <property type="match status" value="1"/>
</dbReference>
<keyword evidence="6" id="KW-0862">Zinc</keyword>
<dbReference type="EnsemblPlants" id="LPERR09G06570.1">
    <property type="protein sequence ID" value="LPERR09G06570.1"/>
    <property type="gene ID" value="LPERR09G06570"/>
</dbReference>
<dbReference type="InterPro" id="IPR002328">
    <property type="entry name" value="ADH_Zn_CS"/>
</dbReference>
<comment type="pathway">
    <text evidence="2">Aromatic compound metabolism; phenylpropanoid biosynthesis.</text>
</comment>
<dbReference type="Gene3D" id="3.90.180.10">
    <property type="entry name" value="Medium-chain alcohol dehydrogenases, catalytic domain"/>
    <property type="match status" value="1"/>
</dbReference>
<reference evidence="16" key="2">
    <citation type="submission" date="2013-12" db="EMBL/GenBank/DDBJ databases">
        <authorList>
            <person name="Yu Y."/>
            <person name="Lee S."/>
            <person name="de Baynast K."/>
            <person name="Wissotski M."/>
            <person name="Liu L."/>
            <person name="Talag J."/>
            <person name="Goicoechea J."/>
            <person name="Angelova A."/>
            <person name="Jetty R."/>
            <person name="Kudrna D."/>
            <person name="Golser W."/>
            <person name="Rivera L."/>
            <person name="Zhang J."/>
            <person name="Wing R."/>
        </authorList>
    </citation>
    <scope>NUCLEOTIDE SEQUENCE</scope>
</reference>
<evidence type="ECO:0000256" key="9">
    <source>
        <dbReference type="ARBA" id="ARBA00047329"/>
    </source>
</evidence>
<evidence type="ECO:0000256" key="4">
    <source>
        <dbReference type="ARBA" id="ARBA00022723"/>
    </source>
</evidence>
<evidence type="ECO:0000313" key="15">
    <source>
        <dbReference type="EnsemblPlants" id="LPERR09G06570.1"/>
    </source>
</evidence>
<evidence type="ECO:0000256" key="3">
    <source>
        <dbReference type="ARBA" id="ARBA00013171"/>
    </source>
</evidence>
<keyword evidence="8" id="KW-0560">Oxidoreductase</keyword>
<dbReference type="SUPFAM" id="SSF50129">
    <property type="entry name" value="GroES-like"/>
    <property type="match status" value="1"/>
</dbReference>
<comment type="catalytic activity">
    <reaction evidence="10">
        <text>(E)-sinapyl alcohol + NADP(+) = (E)-sinapaldehyde + NADPH + H(+)</text>
        <dbReference type="Rhea" id="RHEA:45704"/>
        <dbReference type="ChEBI" id="CHEBI:15378"/>
        <dbReference type="ChEBI" id="CHEBI:27949"/>
        <dbReference type="ChEBI" id="CHEBI:57783"/>
        <dbReference type="ChEBI" id="CHEBI:58349"/>
        <dbReference type="ChEBI" id="CHEBI:64557"/>
        <dbReference type="EC" id="1.1.1.195"/>
    </reaction>
    <physiologicalReaction direction="right-to-left" evidence="10">
        <dbReference type="Rhea" id="RHEA:45706"/>
    </physiologicalReaction>
</comment>
<dbReference type="eggNOG" id="KOG0023">
    <property type="taxonomic scope" value="Eukaryota"/>
</dbReference>
<keyword evidence="4" id="KW-0479">Metal-binding</keyword>
<dbReference type="FunFam" id="3.90.180.10:FF:000004">
    <property type="entry name" value="probable cinnamyl alcohol dehydrogenase"/>
    <property type="match status" value="1"/>
</dbReference>
<evidence type="ECO:0000256" key="8">
    <source>
        <dbReference type="ARBA" id="ARBA00023002"/>
    </source>
</evidence>
<comment type="catalytic activity">
    <reaction evidence="13">
        <text>(E)-cinnamyl alcohol + NADP(+) = (E)-cinnamaldehyde + NADPH + H(+)</text>
        <dbReference type="Rhea" id="RHEA:10392"/>
        <dbReference type="ChEBI" id="CHEBI:15378"/>
        <dbReference type="ChEBI" id="CHEBI:16731"/>
        <dbReference type="ChEBI" id="CHEBI:33227"/>
        <dbReference type="ChEBI" id="CHEBI:57783"/>
        <dbReference type="ChEBI" id="CHEBI:58349"/>
        <dbReference type="EC" id="1.1.1.195"/>
    </reaction>
    <physiologicalReaction direction="right-to-left" evidence="13">
        <dbReference type="Rhea" id="RHEA:10394"/>
    </physiologicalReaction>
</comment>
<reference evidence="15 16" key="1">
    <citation type="submission" date="2012-08" db="EMBL/GenBank/DDBJ databases">
        <title>Oryza genome evolution.</title>
        <authorList>
            <person name="Wing R.A."/>
        </authorList>
    </citation>
    <scope>NUCLEOTIDE SEQUENCE</scope>
</reference>
<sequence>MENGSPALGWAARDTSGHLSPYSFKRRVQKDDDVTIKVLFCGICHTDLHIIKNEWGNALYPVVPGHEIVGVVTDVGAAVTKFNAGDTVGVGYFVDSCRSCDSCEKGNENYCPTLVITSNGVDYSGDTTRGGFSDSIVVNDDYVIRVPASLPPSGAAPLLCAGVTVYTPMRMMDFAGEHGIAADVEVVAMGDVNEAVDRLERNDVRYRFVVDVAGTLHASAAAAAQKAHPNLGFGYYLRRNLAHTFHDS</sequence>
<dbReference type="HOGENOM" id="CLU_026673_20_4_1"/>
<evidence type="ECO:0000256" key="7">
    <source>
        <dbReference type="ARBA" id="ARBA00022857"/>
    </source>
</evidence>
<keyword evidence="7" id="KW-0521">NADP</keyword>
<dbReference type="InterPro" id="IPR013154">
    <property type="entry name" value="ADH-like_N"/>
</dbReference>
<proteinExistence type="predicted"/>
<comment type="catalytic activity">
    <reaction evidence="9">
        <text>(E)-4-coumaroyl alcohol + NADP(+) = (E)-4-coumaraldehyde + NADPH + H(+)</text>
        <dbReference type="Rhea" id="RHEA:45724"/>
        <dbReference type="ChEBI" id="CHEBI:15378"/>
        <dbReference type="ChEBI" id="CHEBI:28353"/>
        <dbReference type="ChEBI" id="CHEBI:57783"/>
        <dbReference type="ChEBI" id="CHEBI:58349"/>
        <dbReference type="ChEBI" id="CHEBI:64555"/>
        <dbReference type="EC" id="1.1.1.195"/>
    </reaction>
    <physiologicalReaction direction="right-to-left" evidence="9">
        <dbReference type="Rhea" id="RHEA:45726"/>
    </physiologicalReaction>
</comment>
<dbReference type="AlphaFoldDB" id="A0A0D9XDH6"/>
<organism evidence="15 16">
    <name type="scientific">Leersia perrieri</name>
    <dbReference type="NCBI Taxonomy" id="77586"/>
    <lineage>
        <taxon>Eukaryota</taxon>
        <taxon>Viridiplantae</taxon>
        <taxon>Streptophyta</taxon>
        <taxon>Embryophyta</taxon>
        <taxon>Tracheophyta</taxon>
        <taxon>Spermatophyta</taxon>
        <taxon>Magnoliopsida</taxon>
        <taxon>Liliopsida</taxon>
        <taxon>Poales</taxon>
        <taxon>Poaceae</taxon>
        <taxon>BOP clade</taxon>
        <taxon>Oryzoideae</taxon>
        <taxon>Oryzeae</taxon>
        <taxon>Oryzinae</taxon>
        <taxon>Leersia</taxon>
    </lineage>
</organism>
<keyword evidence="16" id="KW-1185">Reference proteome</keyword>
<dbReference type="PROSITE" id="PS00059">
    <property type="entry name" value="ADH_ZINC"/>
    <property type="match status" value="1"/>
</dbReference>
<evidence type="ECO:0000259" key="14">
    <source>
        <dbReference type="Pfam" id="PF08240"/>
    </source>
</evidence>
<reference evidence="15" key="3">
    <citation type="submission" date="2015-04" db="UniProtKB">
        <authorList>
            <consortium name="EnsemblPlants"/>
        </authorList>
    </citation>
    <scope>IDENTIFICATION</scope>
</reference>
<name>A0A0D9XDH6_9ORYZ</name>
<dbReference type="Proteomes" id="UP000032180">
    <property type="component" value="Chromosome 9"/>
</dbReference>
<comment type="catalytic activity">
    <reaction evidence="11">
        <text>(E)-caffeyl alcohol + NADP(+) = (E)-caffeyl aldehyde + NADPH + H(+)</text>
        <dbReference type="Rhea" id="RHEA:45728"/>
        <dbReference type="ChEBI" id="CHEBI:15378"/>
        <dbReference type="ChEBI" id="CHEBI:28323"/>
        <dbReference type="ChEBI" id="CHEBI:31334"/>
        <dbReference type="ChEBI" id="CHEBI:57783"/>
        <dbReference type="ChEBI" id="CHEBI:58349"/>
    </reaction>
    <physiologicalReaction direction="right-to-left" evidence="11">
        <dbReference type="Rhea" id="RHEA:45730"/>
    </physiologicalReaction>
</comment>
<dbReference type="Pfam" id="PF08240">
    <property type="entry name" value="ADH_N"/>
    <property type="match status" value="1"/>
</dbReference>
<evidence type="ECO:0000256" key="6">
    <source>
        <dbReference type="ARBA" id="ARBA00022833"/>
    </source>
</evidence>
<evidence type="ECO:0000256" key="11">
    <source>
        <dbReference type="ARBA" id="ARBA00049226"/>
    </source>
</evidence>
<dbReference type="Gramene" id="LPERR09G06570.1">
    <property type="protein sequence ID" value="LPERR09G06570.1"/>
    <property type="gene ID" value="LPERR09G06570"/>
</dbReference>
<evidence type="ECO:0000313" key="16">
    <source>
        <dbReference type="Proteomes" id="UP000032180"/>
    </source>
</evidence>
<evidence type="ECO:0000256" key="1">
    <source>
        <dbReference type="ARBA" id="ARBA00001947"/>
    </source>
</evidence>
<feature type="domain" description="Alcohol dehydrogenase-like N-terminal" evidence="14">
    <location>
        <begin position="31"/>
        <end position="147"/>
    </location>
</feature>
<comment type="catalytic activity">
    <reaction evidence="12">
        <text>(E)-coniferol + NADP(+) = (E)-coniferaldehyde + NADPH + H(+)</text>
        <dbReference type="Rhea" id="RHEA:22444"/>
        <dbReference type="ChEBI" id="CHEBI:15378"/>
        <dbReference type="ChEBI" id="CHEBI:16547"/>
        <dbReference type="ChEBI" id="CHEBI:17745"/>
        <dbReference type="ChEBI" id="CHEBI:57783"/>
        <dbReference type="ChEBI" id="CHEBI:58349"/>
        <dbReference type="EC" id="1.1.1.195"/>
    </reaction>
    <physiologicalReaction direction="right-to-left" evidence="12">
        <dbReference type="Rhea" id="RHEA:22446"/>
    </physiologicalReaction>
</comment>
<accession>A0A0D9XDH6</accession>
<evidence type="ECO:0000256" key="5">
    <source>
        <dbReference type="ARBA" id="ARBA00022733"/>
    </source>
</evidence>
<keyword evidence="5" id="KW-0438">Lignin biosynthesis</keyword>
<comment type="cofactor">
    <cofactor evidence="1">
        <name>Zn(2+)</name>
        <dbReference type="ChEBI" id="CHEBI:29105"/>
    </cofactor>
</comment>
<evidence type="ECO:0000256" key="10">
    <source>
        <dbReference type="ARBA" id="ARBA00048379"/>
    </source>
</evidence>
<evidence type="ECO:0000256" key="12">
    <source>
        <dbReference type="ARBA" id="ARBA00049311"/>
    </source>
</evidence>
<evidence type="ECO:0000256" key="2">
    <source>
        <dbReference type="ARBA" id="ARBA00004928"/>
    </source>
</evidence>
<dbReference type="GO" id="GO:0045551">
    <property type="term" value="F:cinnamyl-alcohol dehydrogenase activity"/>
    <property type="evidence" value="ECO:0007669"/>
    <property type="project" value="UniProtKB-EC"/>
</dbReference>